<dbReference type="InterPro" id="IPR005467">
    <property type="entry name" value="His_kinase_dom"/>
</dbReference>
<dbReference type="EMBL" id="FORX01000009">
    <property type="protein sequence ID" value="SFJ88908.1"/>
    <property type="molecule type" value="Genomic_DNA"/>
</dbReference>
<dbReference type="PROSITE" id="PS50112">
    <property type="entry name" value="PAS"/>
    <property type="match status" value="1"/>
</dbReference>
<keyword evidence="15" id="KW-0346">Stress response</keyword>
<evidence type="ECO:0000256" key="14">
    <source>
        <dbReference type="ARBA" id="ARBA00023012"/>
    </source>
</evidence>
<dbReference type="SMART" id="SM00388">
    <property type="entry name" value="HisKA"/>
    <property type="match status" value="1"/>
</dbReference>
<keyword evidence="10 22" id="KW-0418">Kinase</keyword>
<dbReference type="Pfam" id="PF00512">
    <property type="entry name" value="HisKA"/>
    <property type="match status" value="1"/>
</dbReference>
<name>A0A1I3V0F7_9BACT</name>
<dbReference type="RefSeq" id="WP_245751077.1">
    <property type="nucleotide sequence ID" value="NZ_FORX01000009.1"/>
</dbReference>
<dbReference type="Gene3D" id="1.10.287.130">
    <property type="match status" value="1"/>
</dbReference>
<keyword evidence="12" id="KW-0067">ATP-binding</keyword>
<evidence type="ECO:0000313" key="23">
    <source>
        <dbReference type="Proteomes" id="UP000198635"/>
    </source>
</evidence>
<dbReference type="Gene3D" id="3.30.565.10">
    <property type="entry name" value="Histidine kinase-like ATPase, C-terminal domain"/>
    <property type="match status" value="1"/>
</dbReference>
<feature type="domain" description="Histidine kinase" evidence="19">
    <location>
        <begin position="375"/>
        <end position="583"/>
    </location>
</feature>
<comment type="catalytic activity">
    <reaction evidence="1">
        <text>ATP + protein L-histidine = ADP + protein N-phospho-L-histidine.</text>
        <dbReference type="EC" id="2.7.13.3"/>
    </reaction>
</comment>
<dbReference type="SUPFAM" id="SSF103190">
    <property type="entry name" value="Sensory domain-like"/>
    <property type="match status" value="1"/>
</dbReference>
<evidence type="ECO:0000256" key="5">
    <source>
        <dbReference type="ARBA" id="ARBA00022519"/>
    </source>
</evidence>
<dbReference type="SUPFAM" id="SSF55874">
    <property type="entry name" value="ATPase domain of HSP90 chaperone/DNA topoisomerase II/histidine kinase"/>
    <property type="match status" value="1"/>
</dbReference>
<feature type="transmembrane region" description="Helical" evidence="18">
    <location>
        <begin position="209"/>
        <end position="229"/>
    </location>
</feature>
<comment type="subcellular location">
    <subcellularLocation>
        <location evidence="2">Cell inner membrane</location>
        <topology evidence="2">Multi-pass membrane protein</topology>
    </subcellularLocation>
</comment>
<dbReference type="GO" id="GO:0006355">
    <property type="term" value="P:regulation of DNA-templated transcription"/>
    <property type="evidence" value="ECO:0007669"/>
    <property type="project" value="InterPro"/>
</dbReference>
<feature type="domain" description="PAC" evidence="21">
    <location>
        <begin position="309"/>
        <end position="362"/>
    </location>
</feature>
<evidence type="ECO:0000256" key="3">
    <source>
        <dbReference type="ARBA" id="ARBA00012438"/>
    </source>
</evidence>
<dbReference type="PANTHER" id="PTHR43065">
    <property type="entry name" value="SENSOR HISTIDINE KINASE"/>
    <property type="match status" value="1"/>
</dbReference>
<evidence type="ECO:0000256" key="13">
    <source>
        <dbReference type="ARBA" id="ARBA00022989"/>
    </source>
</evidence>
<evidence type="ECO:0000259" key="21">
    <source>
        <dbReference type="PROSITE" id="PS50113"/>
    </source>
</evidence>
<dbReference type="InterPro" id="IPR003594">
    <property type="entry name" value="HATPase_dom"/>
</dbReference>
<keyword evidence="11" id="KW-0862">Zinc</keyword>
<evidence type="ECO:0000256" key="6">
    <source>
        <dbReference type="ARBA" id="ARBA00022553"/>
    </source>
</evidence>
<gene>
    <name evidence="22" type="ORF">SAMN04488082_10915</name>
</gene>
<reference evidence="23" key="1">
    <citation type="submission" date="2016-10" db="EMBL/GenBank/DDBJ databases">
        <authorList>
            <person name="Varghese N."/>
            <person name="Submissions S."/>
        </authorList>
    </citation>
    <scope>NUCLEOTIDE SEQUENCE [LARGE SCALE GENOMIC DNA]</scope>
    <source>
        <strain evidence="23">DSM 5918</strain>
    </source>
</reference>
<keyword evidence="13 18" id="KW-1133">Transmembrane helix</keyword>
<evidence type="ECO:0000256" key="17">
    <source>
        <dbReference type="ARBA" id="ARBA00044982"/>
    </source>
</evidence>
<evidence type="ECO:0000256" key="8">
    <source>
        <dbReference type="ARBA" id="ARBA00022692"/>
    </source>
</evidence>
<dbReference type="AlphaFoldDB" id="A0A1I3V0F7"/>
<keyword evidence="7" id="KW-0808">Transferase</keyword>
<dbReference type="CDD" id="cd00082">
    <property type="entry name" value="HisKA"/>
    <property type="match status" value="1"/>
</dbReference>
<dbReference type="EC" id="2.7.13.3" evidence="3"/>
<dbReference type="PRINTS" id="PR00344">
    <property type="entry name" value="BCTRLSENSOR"/>
</dbReference>
<dbReference type="InterPro" id="IPR035965">
    <property type="entry name" value="PAS-like_dom_sf"/>
</dbReference>
<dbReference type="InterPro" id="IPR036890">
    <property type="entry name" value="HATPase_C_sf"/>
</dbReference>
<keyword evidence="4" id="KW-1003">Cell membrane</keyword>
<evidence type="ECO:0000256" key="2">
    <source>
        <dbReference type="ARBA" id="ARBA00004429"/>
    </source>
</evidence>
<dbReference type="SMART" id="SM00091">
    <property type="entry name" value="PAS"/>
    <property type="match status" value="1"/>
</dbReference>
<keyword evidence="6" id="KW-0597">Phosphoprotein</keyword>
<dbReference type="SUPFAM" id="SSF47384">
    <property type="entry name" value="Homodimeric domain of signal transducing histidine kinase"/>
    <property type="match status" value="1"/>
</dbReference>
<dbReference type="Pfam" id="PF00989">
    <property type="entry name" value="PAS"/>
    <property type="match status" value="1"/>
</dbReference>
<keyword evidence="8 18" id="KW-0812">Transmembrane</keyword>
<evidence type="ECO:0000256" key="18">
    <source>
        <dbReference type="SAM" id="Phobius"/>
    </source>
</evidence>
<evidence type="ECO:0000256" key="10">
    <source>
        <dbReference type="ARBA" id="ARBA00022777"/>
    </source>
</evidence>
<dbReference type="InterPro" id="IPR004358">
    <property type="entry name" value="Sig_transdc_His_kin-like_C"/>
</dbReference>
<dbReference type="CDD" id="cd00130">
    <property type="entry name" value="PAS"/>
    <property type="match status" value="1"/>
</dbReference>
<dbReference type="PROSITE" id="PS50113">
    <property type="entry name" value="PAC"/>
    <property type="match status" value="1"/>
</dbReference>
<dbReference type="InterPro" id="IPR029151">
    <property type="entry name" value="Sensor-like_sf"/>
</dbReference>
<dbReference type="InterPro" id="IPR000700">
    <property type="entry name" value="PAS-assoc_C"/>
</dbReference>
<proteinExistence type="predicted"/>
<evidence type="ECO:0000256" key="11">
    <source>
        <dbReference type="ARBA" id="ARBA00022833"/>
    </source>
</evidence>
<dbReference type="PANTHER" id="PTHR43065:SF54">
    <property type="entry name" value="SENSOR PROTEIN ZRAS"/>
    <property type="match status" value="1"/>
</dbReference>
<dbReference type="InterPro" id="IPR000014">
    <property type="entry name" value="PAS"/>
</dbReference>
<evidence type="ECO:0000256" key="1">
    <source>
        <dbReference type="ARBA" id="ARBA00000085"/>
    </source>
</evidence>
<keyword evidence="23" id="KW-1185">Reference proteome</keyword>
<dbReference type="GO" id="GO:0005524">
    <property type="term" value="F:ATP binding"/>
    <property type="evidence" value="ECO:0007669"/>
    <property type="project" value="UniProtKB-KW"/>
</dbReference>
<keyword evidence="16 18" id="KW-0472">Membrane</keyword>
<evidence type="ECO:0000256" key="12">
    <source>
        <dbReference type="ARBA" id="ARBA00022840"/>
    </source>
</evidence>
<dbReference type="InterPro" id="IPR013767">
    <property type="entry name" value="PAS_fold"/>
</dbReference>
<dbReference type="PROSITE" id="PS50109">
    <property type="entry name" value="HIS_KIN"/>
    <property type="match status" value="1"/>
</dbReference>
<evidence type="ECO:0000259" key="20">
    <source>
        <dbReference type="PROSITE" id="PS50112"/>
    </source>
</evidence>
<dbReference type="STRING" id="52560.SAMN04488082_10915"/>
<evidence type="ECO:0000256" key="15">
    <source>
        <dbReference type="ARBA" id="ARBA00023016"/>
    </source>
</evidence>
<organism evidence="22 23">
    <name type="scientific">Desulfomicrobium apsheronum</name>
    <dbReference type="NCBI Taxonomy" id="52560"/>
    <lineage>
        <taxon>Bacteria</taxon>
        <taxon>Pseudomonadati</taxon>
        <taxon>Thermodesulfobacteriota</taxon>
        <taxon>Desulfovibrionia</taxon>
        <taxon>Desulfovibrionales</taxon>
        <taxon>Desulfomicrobiaceae</taxon>
        <taxon>Desulfomicrobium</taxon>
    </lineage>
</organism>
<dbReference type="Pfam" id="PF02518">
    <property type="entry name" value="HATPase_c"/>
    <property type="match status" value="1"/>
</dbReference>
<evidence type="ECO:0000256" key="9">
    <source>
        <dbReference type="ARBA" id="ARBA00022741"/>
    </source>
</evidence>
<evidence type="ECO:0000256" key="7">
    <source>
        <dbReference type="ARBA" id="ARBA00022679"/>
    </source>
</evidence>
<dbReference type="InterPro" id="IPR003661">
    <property type="entry name" value="HisK_dim/P_dom"/>
</dbReference>
<protein>
    <recommendedName>
        <fullName evidence="17">Sensor histidine kinase ZraS</fullName>
        <ecNumber evidence="3">2.7.13.3</ecNumber>
    </recommendedName>
</protein>
<evidence type="ECO:0000259" key="19">
    <source>
        <dbReference type="PROSITE" id="PS50109"/>
    </source>
</evidence>
<accession>A0A1I3V0F7</accession>
<dbReference type="SMART" id="SM00387">
    <property type="entry name" value="HATPase_c"/>
    <property type="match status" value="1"/>
</dbReference>
<feature type="domain" description="PAS" evidence="20">
    <location>
        <begin position="242"/>
        <end position="287"/>
    </location>
</feature>
<sequence>MMKKSLDRQRSWMKIPPWLIIGAAGIMTAIVVVMAVRNTHREKALTSQTLMEKGATIIRAFESAARTGMGMHWSGRQLQILLHETAGQASILYMAVTDENGMILAHSDQTKIGEKLYDRQKIQSLEVNTVEKWRIEDGSNKQRVFEVYRNFAPMAGRPVLDHSGGMGGQDWCDWGQGGGTPSPARQIIFAGFDVTPFEEAQAEDFRNTVVLSSVLLLLGIGGVMMLFGAQSYRLSRRQLQNTQAFSSEIIKNLPVGLITTGSDGRVAVVNGAAEKIFGLEASLVSGKLPDDILPANLCNLNDVIDSGEAIIEREIECAVDSKAIPLSVSAAKITNEMGDFLGNILILRDLGEVKRLQEEVRRKEKLAALGSLAAGIAHEIRNPLSSIKGFAKYFEGHCEEGSEGRKLVAVMTKEVDRLNRVITELLEFAKPSDLKTRPTNVNDIIEHSLRLIRQDANAKRIRVEFTRDEQLPNAEIDPDRFTQALLNLYLNAVQAMENGGILAVRASTAGVNEIRIEIEDSGKGIPSESLGSIFNPYFTTKSSGTGLGLAIVHKVIESHQGEIKVRSAAGKGTAFSILIPTQRRKGEIHGRQT</sequence>
<evidence type="ECO:0000256" key="4">
    <source>
        <dbReference type="ARBA" id="ARBA00022475"/>
    </source>
</evidence>
<dbReference type="InterPro" id="IPR036097">
    <property type="entry name" value="HisK_dim/P_sf"/>
</dbReference>
<evidence type="ECO:0000256" key="16">
    <source>
        <dbReference type="ARBA" id="ARBA00023136"/>
    </source>
</evidence>
<keyword evidence="14" id="KW-0902">Two-component regulatory system</keyword>
<keyword evidence="5" id="KW-0997">Cell inner membrane</keyword>
<dbReference type="SUPFAM" id="SSF55785">
    <property type="entry name" value="PYP-like sensor domain (PAS domain)"/>
    <property type="match status" value="1"/>
</dbReference>
<keyword evidence="9" id="KW-0547">Nucleotide-binding</keyword>
<dbReference type="GO" id="GO:0005886">
    <property type="term" value="C:plasma membrane"/>
    <property type="evidence" value="ECO:0007669"/>
    <property type="project" value="UniProtKB-SubCell"/>
</dbReference>
<dbReference type="Proteomes" id="UP000198635">
    <property type="component" value="Unassembled WGS sequence"/>
</dbReference>
<dbReference type="NCBIfam" id="TIGR00229">
    <property type="entry name" value="sensory_box"/>
    <property type="match status" value="1"/>
</dbReference>
<dbReference type="Gene3D" id="3.30.450.20">
    <property type="entry name" value="PAS domain"/>
    <property type="match status" value="2"/>
</dbReference>
<dbReference type="GO" id="GO:0000155">
    <property type="term" value="F:phosphorelay sensor kinase activity"/>
    <property type="evidence" value="ECO:0007669"/>
    <property type="project" value="InterPro"/>
</dbReference>
<evidence type="ECO:0000313" key="22">
    <source>
        <dbReference type="EMBL" id="SFJ88908.1"/>
    </source>
</evidence>